<accession>A0A7E4WC30</accession>
<organism evidence="1 2">
    <name type="scientific">Panagrellus redivivus</name>
    <name type="common">Microworm</name>
    <dbReference type="NCBI Taxonomy" id="6233"/>
    <lineage>
        <taxon>Eukaryota</taxon>
        <taxon>Metazoa</taxon>
        <taxon>Ecdysozoa</taxon>
        <taxon>Nematoda</taxon>
        <taxon>Chromadorea</taxon>
        <taxon>Rhabditida</taxon>
        <taxon>Tylenchina</taxon>
        <taxon>Panagrolaimomorpha</taxon>
        <taxon>Panagrolaimoidea</taxon>
        <taxon>Panagrolaimidae</taxon>
        <taxon>Panagrellus</taxon>
    </lineage>
</organism>
<evidence type="ECO:0000313" key="1">
    <source>
        <dbReference type="Proteomes" id="UP000492821"/>
    </source>
</evidence>
<sequence>MQRLLDSKRIEFSLWCDHNKNAKGTEAYESYAANFCTWEKEMLATIREARRNEQATIPIGRDLDAQLNEMLGRATMEEFILAFLHVNDKDKSTLLNVCKALGIDVPTQPPAQQQMMYPPPAALGLPSQLSRPYISHNPGPSHSLPPQHATPLNRVKMTPYGAIPENWTVDPPIIRQASLAPPPKTYAEPTKLPFFDIGSAPR</sequence>
<name>A0A7E4WC30_PANRE</name>
<proteinExistence type="predicted"/>
<keyword evidence="1" id="KW-1185">Reference proteome</keyword>
<dbReference type="Proteomes" id="UP000492821">
    <property type="component" value="Unassembled WGS sequence"/>
</dbReference>
<reference evidence="2" key="2">
    <citation type="submission" date="2020-10" db="UniProtKB">
        <authorList>
            <consortium name="WormBaseParasite"/>
        </authorList>
    </citation>
    <scope>IDENTIFICATION</scope>
</reference>
<reference evidence="1" key="1">
    <citation type="journal article" date="2013" name="Genetics">
        <title>The draft genome and transcriptome of Panagrellus redivivus are shaped by the harsh demands of a free-living lifestyle.</title>
        <authorList>
            <person name="Srinivasan J."/>
            <person name="Dillman A.R."/>
            <person name="Macchietto M.G."/>
            <person name="Heikkinen L."/>
            <person name="Lakso M."/>
            <person name="Fracchia K.M."/>
            <person name="Antoshechkin I."/>
            <person name="Mortazavi A."/>
            <person name="Wong G."/>
            <person name="Sternberg P.W."/>
        </authorList>
    </citation>
    <scope>NUCLEOTIDE SEQUENCE [LARGE SCALE GENOMIC DNA]</scope>
    <source>
        <strain evidence="1">MT8872</strain>
    </source>
</reference>
<evidence type="ECO:0000313" key="2">
    <source>
        <dbReference type="WBParaSite" id="Pan_g8942.t1"/>
    </source>
</evidence>
<dbReference type="AlphaFoldDB" id="A0A7E4WC30"/>
<dbReference type="WBParaSite" id="Pan_g8942.t1">
    <property type="protein sequence ID" value="Pan_g8942.t1"/>
    <property type="gene ID" value="Pan_g8942"/>
</dbReference>
<protein>
    <submittedName>
        <fullName evidence="2">Retrotransposon gag domain-containing protein</fullName>
    </submittedName>
</protein>